<dbReference type="AlphaFoldDB" id="A0A653CFC3"/>
<name>A0A653CFC3_CALMS</name>
<keyword evidence="1" id="KW-1133">Transmembrane helix</keyword>
<keyword evidence="1" id="KW-0812">Transmembrane</keyword>
<protein>
    <submittedName>
        <fullName evidence="2">Uncharacterized protein</fullName>
    </submittedName>
</protein>
<gene>
    <name evidence="2" type="ORF">CALMAC_LOCUS8541</name>
</gene>
<evidence type="ECO:0000313" key="3">
    <source>
        <dbReference type="Proteomes" id="UP000410492"/>
    </source>
</evidence>
<keyword evidence="3" id="KW-1185">Reference proteome</keyword>
<sequence>MPKSGGSRLAVRAETSYEQVFIPVGSPAVCATVLKYAYLRHTQAKKVI</sequence>
<evidence type="ECO:0000313" key="2">
    <source>
        <dbReference type="EMBL" id="VEN46459.1"/>
    </source>
</evidence>
<dbReference type="OrthoDB" id="10522224at2759"/>
<dbReference type="EMBL" id="CAACVG010007656">
    <property type="protein sequence ID" value="VEN46459.1"/>
    <property type="molecule type" value="Genomic_DNA"/>
</dbReference>
<keyword evidence="1" id="KW-0472">Membrane</keyword>
<organism evidence="2 3">
    <name type="scientific">Callosobruchus maculatus</name>
    <name type="common">Southern cowpea weevil</name>
    <name type="synonym">Pulse bruchid</name>
    <dbReference type="NCBI Taxonomy" id="64391"/>
    <lineage>
        <taxon>Eukaryota</taxon>
        <taxon>Metazoa</taxon>
        <taxon>Ecdysozoa</taxon>
        <taxon>Arthropoda</taxon>
        <taxon>Hexapoda</taxon>
        <taxon>Insecta</taxon>
        <taxon>Pterygota</taxon>
        <taxon>Neoptera</taxon>
        <taxon>Endopterygota</taxon>
        <taxon>Coleoptera</taxon>
        <taxon>Polyphaga</taxon>
        <taxon>Cucujiformia</taxon>
        <taxon>Chrysomeloidea</taxon>
        <taxon>Chrysomelidae</taxon>
        <taxon>Bruchinae</taxon>
        <taxon>Bruchini</taxon>
        <taxon>Callosobruchus</taxon>
    </lineage>
</organism>
<reference evidence="2 3" key="1">
    <citation type="submission" date="2019-01" db="EMBL/GenBank/DDBJ databases">
        <authorList>
            <person name="Sayadi A."/>
        </authorList>
    </citation>
    <scope>NUCLEOTIDE SEQUENCE [LARGE SCALE GENOMIC DNA]</scope>
</reference>
<proteinExistence type="predicted"/>
<feature type="transmembrane region" description="Helical" evidence="1">
    <location>
        <begin position="20"/>
        <end position="39"/>
    </location>
</feature>
<dbReference type="Proteomes" id="UP000410492">
    <property type="component" value="Unassembled WGS sequence"/>
</dbReference>
<evidence type="ECO:0000256" key="1">
    <source>
        <dbReference type="SAM" id="Phobius"/>
    </source>
</evidence>
<accession>A0A653CFC3</accession>